<sequence length="276" mass="30897">MKLTVISSILALVLISSSADIGVHANTPFIIEKSPVDITLFVMSRCPDAIKCEDTFSQVFQAKGLPEINPSLSYIGSIDETEVSTTELDLVTTSTTTTTTVVTKVSCKHGPLECAGNIQQLCFKEFFPDYKVWVPFVTTMNSWQPRRIGEPLYAREVAKRVLRLRQRQLRRLQPHYLQNGDKEGDKEDEKKEKEQETLLEKVDECSNGQQGFDLLVESVQNTLDHGVGTSCTVFIDNKKRCVVDGGVWRECPGGSTVGDFVRSIKEAADKVFRISW</sequence>
<evidence type="ECO:0000256" key="1">
    <source>
        <dbReference type="ARBA" id="ARBA00004613"/>
    </source>
</evidence>
<comment type="caution">
    <text evidence="8">The sequence shown here is derived from an EMBL/GenBank/DDBJ whole genome shotgun (WGS) entry which is preliminary data.</text>
</comment>
<feature type="region of interest" description="Disordered" evidence="6">
    <location>
        <begin position="175"/>
        <end position="196"/>
    </location>
</feature>
<evidence type="ECO:0000256" key="6">
    <source>
        <dbReference type="SAM" id="MobiDB-lite"/>
    </source>
</evidence>
<dbReference type="OrthoDB" id="958254at2759"/>
<comment type="similarity">
    <text evidence="2">Belongs to the GILT family.</text>
</comment>
<feature type="chain" id="PRO_5040414332" evidence="7">
    <location>
        <begin position="26"/>
        <end position="276"/>
    </location>
</feature>
<evidence type="ECO:0000313" key="9">
    <source>
        <dbReference type="Proteomes" id="UP000823405"/>
    </source>
</evidence>
<dbReference type="GO" id="GO:0016671">
    <property type="term" value="F:oxidoreductase activity, acting on a sulfur group of donors, disulfide as acceptor"/>
    <property type="evidence" value="ECO:0007669"/>
    <property type="project" value="InterPro"/>
</dbReference>
<dbReference type="Proteomes" id="UP000823405">
    <property type="component" value="Unassembled WGS sequence"/>
</dbReference>
<reference evidence="8" key="1">
    <citation type="journal article" date="2020" name="Fungal Divers.">
        <title>Resolving the Mortierellaceae phylogeny through synthesis of multi-gene phylogenetics and phylogenomics.</title>
        <authorList>
            <person name="Vandepol N."/>
            <person name="Liber J."/>
            <person name="Desiro A."/>
            <person name="Na H."/>
            <person name="Kennedy M."/>
            <person name="Barry K."/>
            <person name="Grigoriev I.V."/>
            <person name="Miller A.N."/>
            <person name="O'Donnell K."/>
            <person name="Stajich J.E."/>
            <person name="Bonito G."/>
        </authorList>
    </citation>
    <scope>NUCLEOTIDE SEQUENCE</scope>
    <source>
        <strain evidence="8">NVP60</strain>
    </source>
</reference>
<evidence type="ECO:0000256" key="2">
    <source>
        <dbReference type="ARBA" id="ARBA00005679"/>
    </source>
</evidence>
<proteinExistence type="inferred from homology"/>
<dbReference type="AlphaFoldDB" id="A0A9P6UKW4"/>
<comment type="subcellular location">
    <subcellularLocation>
        <location evidence="1">Secreted</location>
    </subcellularLocation>
</comment>
<gene>
    <name evidence="8" type="ORF">BGZ97_012190</name>
</gene>
<evidence type="ECO:0000313" key="8">
    <source>
        <dbReference type="EMBL" id="KAG0310962.1"/>
    </source>
</evidence>
<evidence type="ECO:0000256" key="7">
    <source>
        <dbReference type="SAM" id="SignalP"/>
    </source>
</evidence>
<organism evidence="8 9">
    <name type="scientific">Linnemannia gamsii</name>
    <dbReference type="NCBI Taxonomy" id="64522"/>
    <lineage>
        <taxon>Eukaryota</taxon>
        <taxon>Fungi</taxon>
        <taxon>Fungi incertae sedis</taxon>
        <taxon>Mucoromycota</taxon>
        <taxon>Mortierellomycotina</taxon>
        <taxon>Mortierellomycetes</taxon>
        <taxon>Mortierellales</taxon>
        <taxon>Mortierellaceae</taxon>
        <taxon>Linnemannia</taxon>
    </lineage>
</organism>
<evidence type="ECO:0000256" key="4">
    <source>
        <dbReference type="ARBA" id="ARBA00022729"/>
    </source>
</evidence>
<feature type="signal peptide" evidence="7">
    <location>
        <begin position="1"/>
        <end position="25"/>
    </location>
</feature>
<dbReference type="PANTHER" id="PTHR13234">
    <property type="entry name" value="GAMMA-INTERFERON INDUCIBLE LYSOSOMAL THIOL REDUCTASE GILT"/>
    <property type="match status" value="1"/>
</dbReference>
<name>A0A9P6UKW4_9FUNG</name>
<evidence type="ECO:0000256" key="5">
    <source>
        <dbReference type="ARBA" id="ARBA00023180"/>
    </source>
</evidence>
<keyword evidence="3" id="KW-0964">Secreted</keyword>
<keyword evidence="9" id="KW-1185">Reference proteome</keyword>
<dbReference type="InterPro" id="IPR004911">
    <property type="entry name" value="Interferon-induced_GILT"/>
</dbReference>
<keyword evidence="4 7" id="KW-0732">Signal</keyword>
<dbReference type="GO" id="GO:0005576">
    <property type="term" value="C:extracellular region"/>
    <property type="evidence" value="ECO:0007669"/>
    <property type="project" value="UniProtKB-SubCell"/>
</dbReference>
<accession>A0A9P6UKW4</accession>
<dbReference type="PANTHER" id="PTHR13234:SF8">
    <property type="entry name" value="GAMMA-INTERFERON-INDUCIBLE LYSOSOMAL THIOL REDUCTASE"/>
    <property type="match status" value="1"/>
</dbReference>
<feature type="compositionally biased region" description="Basic and acidic residues" evidence="6">
    <location>
        <begin position="180"/>
        <end position="196"/>
    </location>
</feature>
<evidence type="ECO:0000256" key="3">
    <source>
        <dbReference type="ARBA" id="ARBA00022525"/>
    </source>
</evidence>
<dbReference type="Pfam" id="PF03227">
    <property type="entry name" value="GILT"/>
    <property type="match status" value="1"/>
</dbReference>
<protein>
    <submittedName>
        <fullName evidence="8">Uncharacterized protein</fullName>
    </submittedName>
</protein>
<dbReference type="EMBL" id="JAAAIN010000775">
    <property type="protein sequence ID" value="KAG0310962.1"/>
    <property type="molecule type" value="Genomic_DNA"/>
</dbReference>
<keyword evidence="5" id="KW-0325">Glycoprotein</keyword>